<dbReference type="Pfam" id="PF00392">
    <property type="entry name" value="GntR"/>
    <property type="match status" value="1"/>
</dbReference>
<dbReference type="GO" id="GO:0045892">
    <property type="term" value="P:negative regulation of DNA-templated transcription"/>
    <property type="evidence" value="ECO:0007669"/>
    <property type="project" value="TreeGrafter"/>
</dbReference>
<reference evidence="5" key="1">
    <citation type="submission" date="2021-03" db="EMBL/GenBank/DDBJ databases">
        <title>Roseibium sp. CAU 1637 isolated from Incheon.</title>
        <authorList>
            <person name="Kim W."/>
        </authorList>
    </citation>
    <scope>NUCLEOTIDE SEQUENCE</scope>
    <source>
        <strain evidence="5">CAU 1637</strain>
    </source>
</reference>
<dbReference type="SMART" id="SM00345">
    <property type="entry name" value="HTH_GNTR"/>
    <property type="match status" value="1"/>
</dbReference>
<evidence type="ECO:0000313" key="5">
    <source>
        <dbReference type="EMBL" id="MBO0344053.1"/>
    </source>
</evidence>
<dbReference type="InterPro" id="IPR011663">
    <property type="entry name" value="UTRA"/>
</dbReference>
<dbReference type="InterPro" id="IPR028978">
    <property type="entry name" value="Chorismate_lyase_/UTRA_dom_sf"/>
</dbReference>
<evidence type="ECO:0000259" key="4">
    <source>
        <dbReference type="PROSITE" id="PS50949"/>
    </source>
</evidence>
<dbReference type="Proteomes" id="UP000664779">
    <property type="component" value="Unassembled WGS sequence"/>
</dbReference>
<dbReference type="InterPro" id="IPR036390">
    <property type="entry name" value="WH_DNA-bd_sf"/>
</dbReference>
<dbReference type="GO" id="GO:0003677">
    <property type="term" value="F:DNA binding"/>
    <property type="evidence" value="ECO:0007669"/>
    <property type="project" value="UniProtKB-KW"/>
</dbReference>
<dbReference type="Gene3D" id="1.10.10.10">
    <property type="entry name" value="Winged helix-like DNA-binding domain superfamily/Winged helix DNA-binding domain"/>
    <property type="match status" value="1"/>
</dbReference>
<gene>
    <name evidence="5" type="ORF">J0X15_02375</name>
</gene>
<evidence type="ECO:0000256" key="1">
    <source>
        <dbReference type="ARBA" id="ARBA00023015"/>
    </source>
</evidence>
<dbReference type="Gene3D" id="3.40.1410.10">
    <property type="entry name" value="Chorismate lyase-like"/>
    <property type="match status" value="1"/>
</dbReference>
<feature type="domain" description="HTH gntR-type" evidence="4">
    <location>
        <begin position="16"/>
        <end position="84"/>
    </location>
</feature>
<keyword evidence="1" id="KW-0805">Transcription regulation</keyword>
<comment type="caution">
    <text evidence="5">The sequence shown here is derived from an EMBL/GenBank/DDBJ whole genome shotgun (WGS) entry which is preliminary data.</text>
</comment>
<proteinExistence type="predicted"/>
<dbReference type="SUPFAM" id="SSF64288">
    <property type="entry name" value="Chorismate lyase-like"/>
    <property type="match status" value="1"/>
</dbReference>
<dbReference type="CDD" id="cd07377">
    <property type="entry name" value="WHTH_GntR"/>
    <property type="match status" value="1"/>
</dbReference>
<protein>
    <submittedName>
        <fullName evidence="5">GntR family transcriptional regulator</fullName>
    </submittedName>
</protein>
<dbReference type="PROSITE" id="PS50949">
    <property type="entry name" value="HTH_GNTR"/>
    <property type="match status" value="1"/>
</dbReference>
<dbReference type="InterPro" id="IPR000524">
    <property type="entry name" value="Tscrpt_reg_HTH_GntR"/>
</dbReference>
<dbReference type="AlphaFoldDB" id="A0A939EKB7"/>
<dbReference type="SMART" id="SM00866">
    <property type="entry name" value="UTRA"/>
    <property type="match status" value="1"/>
</dbReference>
<evidence type="ECO:0000256" key="2">
    <source>
        <dbReference type="ARBA" id="ARBA00023125"/>
    </source>
</evidence>
<accession>A0A939EKB7</accession>
<dbReference type="PRINTS" id="PR00035">
    <property type="entry name" value="HTHGNTR"/>
</dbReference>
<name>A0A939EKB7_9HYPH</name>
<sequence length="250" mass="27154">MGGIPSLSGFQERYEGPLYVKLKLAFEAAILSEQLAQGDALPAERDISEICGVSRVTVRKAIDTLVEDGVLVRRHGSGTFVAAPVQRMDQPLSRATTFTEDMARRGLVASSQWLLRGVFMPNSDEMMALGISGNNRVARLHRVRLADGIPMALEYASLPETILPDPESVSNSLYAHLEVRGARPVRAIHRISAQLLTDEETQLLCVPTGAAALLVQRVAYLASGRVAEVTKTLYRSDLYDLVAEQAIGPA</sequence>
<dbReference type="RefSeq" id="WP_206937915.1">
    <property type="nucleotide sequence ID" value="NZ_JAFLNF010000001.1"/>
</dbReference>
<dbReference type="SUPFAM" id="SSF46785">
    <property type="entry name" value="Winged helix' DNA-binding domain"/>
    <property type="match status" value="1"/>
</dbReference>
<evidence type="ECO:0000256" key="3">
    <source>
        <dbReference type="ARBA" id="ARBA00023163"/>
    </source>
</evidence>
<keyword evidence="2" id="KW-0238">DNA-binding</keyword>
<evidence type="ECO:0000313" key="6">
    <source>
        <dbReference type="Proteomes" id="UP000664779"/>
    </source>
</evidence>
<dbReference type="InterPro" id="IPR036388">
    <property type="entry name" value="WH-like_DNA-bd_sf"/>
</dbReference>
<organism evidence="5 6">
    <name type="scientific">Roseibium limicola</name>
    <dbReference type="NCBI Taxonomy" id="2816037"/>
    <lineage>
        <taxon>Bacteria</taxon>
        <taxon>Pseudomonadati</taxon>
        <taxon>Pseudomonadota</taxon>
        <taxon>Alphaproteobacteria</taxon>
        <taxon>Hyphomicrobiales</taxon>
        <taxon>Stappiaceae</taxon>
        <taxon>Roseibium</taxon>
    </lineage>
</organism>
<keyword evidence="3" id="KW-0804">Transcription</keyword>
<keyword evidence="6" id="KW-1185">Reference proteome</keyword>
<dbReference type="GO" id="GO:0003700">
    <property type="term" value="F:DNA-binding transcription factor activity"/>
    <property type="evidence" value="ECO:0007669"/>
    <property type="project" value="InterPro"/>
</dbReference>
<dbReference type="InterPro" id="IPR050679">
    <property type="entry name" value="Bact_HTH_transcr_reg"/>
</dbReference>
<dbReference type="PANTHER" id="PTHR44846">
    <property type="entry name" value="MANNOSYL-D-GLYCERATE TRANSPORT/METABOLISM SYSTEM REPRESSOR MNGR-RELATED"/>
    <property type="match status" value="1"/>
</dbReference>
<dbReference type="Pfam" id="PF07702">
    <property type="entry name" value="UTRA"/>
    <property type="match status" value="1"/>
</dbReference>
<dbReference type="EMBL" id="JAFLNF010000001">
    <property type="protein sequence ID" value="MBO0344053.1"/>
    <property type="molecule type" value="Genomic_DNA"/>
</dbReference>
<dbReference type="PANTHER" id="PTHR44846:SF1">
    <property type="entry name" value="MANNOSYL-D-GLYCERATE TRANSPORT_METABOLISM SYSTEM REPRESSOR MNGR-RELATED"/>
    <property type="match status" value="1"/>
</dbReference>